<dbReference type="EMBL" id="JACHIB010000006">
    <property type="protein sequence ID" value="MBB6083215.1"/>
    <property type="molecule type" value="Genomic_DNA"/>
</dbReference>
<dbReference type="Proteomes" id="UP000541136">
    <property type="component" value="Unassembled WGS sequence"/>
</dbReference>
<protein>
    <submittedName>
        <fullName evidence="2">HTH-type transcriptional regulator/antitoxin HigA</fullName>
    </submittedName>
</protein>
<dbReference type="InterPro" id="IPR001387">
    <property type="entry name" value="Cro/C1-type_HTH"/>
</dbReference>
<name>A0A7W9TM28_CASDE</name>
<dbReference type="Gene3D" id="1.10.260.40">
    <property type="entry name" value="lambda repressor-like DNA-binding domains"/>
    <property type="match status" value="1"/>
</dbReference>
<dbReference type="GO" id="GO:0006355">
    <property type="term" value="P:regulation of DNA-templated transcription"/>
    <property type="evidence" value="ECO:0007669"/>
    <property type="project" value="InterPro"/>
</dbReference>
<dbReference type="GO" id="GO:0001046">
    <property type="term" value="F:core promoter sequence-specific DNA binding"/>
    <property type="evidence" value="ECO:0007669"/>
    <property type="project" value="TreeGrafter"/>
</dbReference>
<evidence type="ECO:0000259" key="1">
    <source>
        <dbReference type="PROSITE" id="PS50943"/>
    </source>
</evidence>
<reference evidence="2 3" key="1">
    <citation type="submission" date="2020-08" db="EMBL/GenBank/DDBJ databases">
        <title>Genomic Encyclopedia of Type Strains, Phase IV (KMG-IV): sequencing the most valuable type-strain genomes for metagenomic binning, comparative biology and taxonomic classification.</title>
        <authorList>
            <person name="Goeker M."/>
        </authorList>
    </citation>
    <scope>NUCLEOTIDE SEQUENCE [LARGE SCALE GENOMIC DNA]</scope>
    <source>
        <strain evidence="2 3">DSM 12141</strain>
    </source>
</reference>
<dbReference type="PANTHER" id="PTHR40455:SF1">
    <property type="entry name" value="ANTITOXIN HIGA"/>
    <property type="match status" value="1"/>
</dbReference>
<dbReference type="SUPFAM" id="SSF47413">
    <property type="entry name" value="lambda repressor-like DNA-binding domains"/>
    <property type="match status" value="1"/>
</dbReference>
<gene>
    <name evidence="2" type="ORF">HNR28_001252</name>
</gene>
<dbReference type="InterPro" id="IPR039060">
    <property type="entry name" value="Antitox_HigA"/>
</dbReference>
<dbReference type="SMART" id="SM00530">
    <property type="entry name" value="HTH_XRE"/>
    <property type="match status" value="1"/>
</dbReference>
<dbReference type="PANTHER" id="PTHR40455">
    <property type="entry name" value="ANTITOXIN HIGA"/>
    <property type="match status" value="1"/>
</dbReference>
<dbReference type="AlphaFoldDB" id="A0A7W9TM28"/>
<evidence type="ECO:0000313" key="2">
    <source>
        <dbReference type="EMBL" id="MBB6083215.1"/>
    </source>
</evidence>
<organism evidence="2 3">
    <name type="scientific">Castellaniella defragrans</name>
    <name type="common">Alcaligenes defragrans</name>
    <dbReference type="NCBI Taxonomy" id="75697"/>
    <lineage>
        <taxon>Bacteria</taxon>
        <taxon>Pseudomonadati</taxon>
        <taxon>Pseudomonadota</taxon>
        <taxon>Betaproteobacteria</taxon>
        <taxon>Burkholderiales</taxon>
        <taxon>Alcaligenaceae</taxon>
        <taxon>Castellaniella</taxon>
    </lineage>
</organism>
<dbReference type="PROSITE" id="PS50943">
    <property type="entry name" value="HTH_CROC1"/>
    <property type="match status" value="1"/>
</dbReference>
<feature type="domain" description="HTH cro/C1-type" evidence="1">
    <location>
        <begin position="61"/>
        <end position="114"/>
    </location>
</feature>
<dbReference type="InterPro" id="IPR010982">
    <property type="entry name" value="Lambda_DNA-bd_dom_sf"/>
</dbReference>
<sequence>MELKLIRTQEDYRAALAGIDRLWDAPAGSPASDLLDVLALLVEQYERRYAPIDDPDPIDFLVHVMESRNLTRKDLEPYLGPRGRVSDILNRTRPLTLAMIRKLSESLKLPAEVLIRPYRLRQPDKTAATL</sequence>
<evidence type="ECO:0000313" key="3">
    <source>
        <dbReference type="Proteomes" id="UP000541136"/>
    </source>
</evidence>
<proteinExistence type="predicted"/>
<accession>A0A7W9TM28</accession>
<dbReference type="RefSeq" id="WP_151025374.1">
    <property type="nucleotide sequence ID" value="NZ_JACHIB010000006.1"/>
</dbReference>
<comment type="caution">
    <text evidence="2">The sequence shown here is derived from an EMBL/GenBank/DDBJ whole genome shotgun (WGS) entry which is preliminary data.</text>
</comment>